<dbReference type="InterPro" id="IPR023118">
    <property type="entry name" value="YqaI_dom_sf"/>
</dbReference>
<organism evidence="1 2">
    <name type="scientific">Parvimonas micra ATCC 33270</name>
    <dbReference type="NCBI Taxonomy" id="411465"/>
    <lineage>
        <taxon>Bacteria</taxon>
        <taxon>Bacillati</taxon>
        <taxon>Bacillota</taxon>
        <taxon>Tissierellia</taxon>
        <taxon>Tissierellales</taxon>
        <taxon>Peptoniphilaceae</taxon>
        <taxon>Parvimonas</taxon>
    </lineage>
</organism>
<dbReference type="AlphaFoldDB" id="A8SI93"/>
<reference evidence="1 2" key="2">
    <citation type="submission" date="2007-09" db="EMBL/GenBank/DDBJ databases">
        <authorList>
            <person name="Fulton L."/>
            <person name="Clifton S."/>
            <person name="Fulton B."/>
            <person name="Xu J."/>
            <person name="Minx P."/>
            <person name="Pepin K.H."/>
            <person name="Johnson M."/>
            <person name="Thiruvilangam P."/>
            <person name="Bhonagiri V."/>
            <person name="Nash W.E."/>
            <person name="Mardis E.R."/>
            <person name="Wilson R.K."/>
        </authorList>
    </citation>
    <scope>NUCLEOTIDE SEQUENCE [LARGE SCALE GENOMIC DNA]</scope>
    <source>
        <strain evidence="1 2">ATCC 33270</strain>
    </source>
</reference>
<dbReference type="Proteomes" id="UP000003162">
    <property type="component" value="Unassembled WGS sequence"/>
</dbReference>
<protein>
    <submittedName>
        <fullName evidence="1">Uncharacterized protein</fullName>
    </submittedName>
</protein>
<gene>
    <name evidence="1" type="ORF">PEPMIC_00045</name>
</gene>
<reference evidence="1 2" key="1">
    <citation type="submission" date="2007-09" db="EMBL/GenBank/DDBJ databases">
        <title>Draft genome sequence of Peptostreptococcus micros (ATCC 33270).</title>
        <authorList>
            <person name="Sudarsanam P."/>
            <person name="Ley R."/>
            <person name="Guruge J."/>
            <person name="Turnbaugh P.J."/>
            <person name="Mahowald M."/>
            <person name="Liep D."/>
            <person name="Gordon J."/>
        </authorList>
    </citation>
    <scope>NUCLEOTIDE SEQUENCE [LARGE SCALE GENOMIC DNA]</scope>
    <source>
        <strain evidence="1 2">ATCC 33270</strain>
    </source>
</reference>
<dbReference type="eggNOG" id="ENOG5033G3F">
    <property type="taxonomic scope" value="Bacteria"/>
</dbReference>
<dbReference type="HOGENOM" id="CLU_2749269_0_0_9"/>
<accession>A8SI93</accession>
<evidence type="ECO:0000313" key="2">
    <source>
        <dbReference type="Proteomes" id="UP000003162"/>
    </source>
</evidence>
<evidence type="ECO:0000313" key="1">
    <source>
        <dbReference type="EMBL" id="EDP24823.1"/>
    </source>
</evidence>
<dbReference type="SUPFAM" id="SSF160713">
    <property type="entry name" value="YqaI-like"/>
    <property type="match status" value="1"/>
</dbReference>
<dbReference type="EMBL" id="ABEE02000011">
    <property type="protein sequence ID" value="EDP24823.1"/>
    <property type="molecule type" value="Genomic_DNA"/>
</dbReference>
<proteinExistence type="predicted"/>
<comment type="caution">
    <text evidence="1">The sequence shown here is derived from an EMBL/GenBank/DDBJ whole genome shotgun (WGS) entry which is preliminary data.</text>
</comment>
<dbReference type="Gene3D" id="3.30.40.30">
    <property type="entry name" value="YqaI domain"/>
    <property type="match status" value="1"/>
</dbReference>
<name>A8SI93_9FIRM</name>
<dbReference type="RefSeq" id="WP_004224092.1">
    <property type="nucleotide sequence ID" value="NZ_DS483512.1"/>
</dbReference>
<sequence length="70" mass="8163">MIEHPDITRTIRMGYPEREQKHCGFDFFGNECFEGEEILVLDDEFFVKQELSNDAISILRYFGASSKIAK</sequence>